<dbReference type="PANTHER" id="PTHR46141:SF1">
    <property type="entry name" value="SODIUM LEAK CHANNEL NALCN"/>
    <property type="match status" value="1"/>
</dbReference>
<dbReference type="GO" id="GO:0005886">
    <property type="term" value="C:plasma membrane"/>
    <property type="evidence" value="ECO:0007669"/>
    <property type="project" value="TreeGrafter"/>
</dbReference>
<evidence type="ECO:0000313" key="2">
    <source>
        <dbReference type="Proteomes" id="UP000663873"/>
    </source>
</evidence>
<dbReference type="PANTHER" id="PTHR46141">
    <property type="entry name" value="SODIUM LEAK CHANNEL NON-SELECTIVE PROTEIN"/>
    <property type="match status" value="1"/>
</dbReference>
<dbReference type="AlphaFoldDB" id="A0A821XEW3"/>
<dbReference type="InterPro" id="IPR028823">
    <property type="entry name" value="NALCN"/>
</dbReference>
<dbReference type="Proteomes" id="UP000663873">
    <property type="component" value="Unassembled WGS sequence"/>
</dbReference>
<protein>
    <submittedName>
        <fullName evidence="1">Uncharacterized protein</fullName>
    </submittedName>
</protein>
<organism evidence="1 2">
    <name type="scientific">Rotaria socialis</name>
    <dbReference type="NCBI Taxonomy" id="392032"/>
    <lineage>
        <taxon>Eukaryota</taxon>
        <taxon>Metazoa</taxon>
        <taxon>Spiralia</taxon>
        <taxon>Gnathifera</taxon>
        <taxon>Rotifera</taxon>
        <taxon>Eurotatoria</taxon>
        <taxon>Bdelloidea</taxon>
        <taxon>Philodinida</taxon>
        <taxon>Philodinidae</taxon>
        <taxon>Rotaria</taxon>
    </lineage>
</organism>
<evidence type="ECO:0000313" key="1">
    <source>
        <dbReference type="EMBL" id="CAF4941971.1"/>
    </source>
</evidence>
<dbReference type="GO" id="GO:0032224">
    <property type="term" value="P:positive regulation of synaptic transmission, cholinergic"/>
    <property type="evidence" value="ECO:0007669"/>
    <property type="project" value="TreeGrafter"/>
</dbReference>
<dbReference type="EMBL" id="CAJOBP010089463">
    <property type="protein sequence ID" value="CAF4941971.1"/>
    <property type="molecule type" value="Genomic_DNA"/>
</dbReference>
<keyword evidence="2" id="KW-1185">Reference proteome</keyword>
<reference evidence="1" key="1">
    <citation type="submission" date="2021-02" db="EMBL/GenBank/DDBJ databases">
        <authorList>
            <person name="Nowell W R."/>
        </authorList>
    </citation>
    <scope>NUCLEOTIDE SEQUENCE</scope>
</reference>
<sequence>MIFFLAWLVKNVFIAVIIETFAEIRVQFQQMWGSRGAPS</sequence>
<proteinExistence type="predicted"/>
<dbReference type="GO" id="GO:0005261">
    <property type="term" value="F:monoatomic cation channel activity"/>
    <property type="evidence" value="ECO:0007669"/>
    <property type="project" value="InterPro"/>
</dbReference>
<gene>
    <name evidence="1" type="ORF">UJA718_LOCUS47362</name>
</gene>
<feature type="non-terminal residue" evidence="1">
    <location>
        <position position="1"/>
    </location>
</feature>
<dbReference type="Gene3D" id="1.10.287.70">
    <property type="match status" value="1"/>
</dbReference>
<dbReference type="GO" id="GO:0032230">
    <property type="term" value="P:positive regulation of synaptic transmission, GABAergic"/>
    <property type="evidence" value="ECO:0007669"/>
    <property type="project" value="TreeGrafter"/>
</dbReference>
<name>A0A821XEW3_9BILA</name>
<comment type="caution">
    <text evidence="1">The sequence shown here is derived from an EMBL/GenBank/DDBJ whole genome shotgun (WGS) entry which is preliminary data.</text>
</comment>
<accession>A0A821XEW3</accession>